<keyword evidence="7" id="KW-0677">Repeat</keyword>
<feature type="transmembrane region" description="Helical" evidence="10">
    <location>
        <begin position="38"/>
        <end position="58"/>
    </location>
</feature>
<evidence type="ECO:0000256" key="8">
    <source>
        <dbReference type="ARBA" id="ARBA00022989"/>
    </source>
</evidence>
<gene>
    <name evidence="12" type="primary">LOC106466381</name>
</gene>
<keyword evidence="5" id="KW-0762">Sugar transport</keyword>
<dbReference type="Gene3D" id="1.20.1280.290">
    <property type="match status" value="2"/>
</dbReference>
<dbReference type="PANTHER" id="PTHR10791:SF112">
    <property type="entry name" value="SUGAR TRANSPORTER SWEET1"/>
    <property type="match status" value="1"/>
</dbReference>
<proteinExistence type="inferred from homology"/>
<organism evidence="11 12">
    <name type="scientific">Limulus polyphemus</name>
    <name type="common">Atlantic horseshoe crab</name>
    <dbReference type="NCBI Taxonomy" id="6850"/>
    <lineage>
        <taxon>Eukaryota</taxon>
        <taxon>Metazoa</taxon>
        <taxon>Ecdysozoa</taxon>
        <taxon>Arthropoda</taxon>
        <taxon>Chelicerata</taxon>
        <taxon>Merostomata</taxon>
        <taxon>Xiphosura</taxon>
        <taxon>Limulidae</taxon>
        <taxon>Limulus</taxon>
    </lineage>
</organism>
<protein>
    <recommendedName>
        <fullName evidence="3">Sugar transporter SWEET1</fullName>
    </recommendedName>
</protein>
<evidence type="ECO:0000313" key="12">
    <source>
        <dbReference type="RefSeq" id="XP_022250087.1"/>
    </source>
</evidence>
<reference evidence="12" key="1">
    <citation type="submission" date="2025-08" db="UniProtKB">
        <authorList>
            <consortium name="RefSeq"/>
        </authorList>
    </citation>
    <scope>IDENTIFICATION</scope>
    <source>
        <tissue evidence="12">Muscle</tissue>
    </source>
</reference>
<dbReference type="Proteomes" id="UP000694941">
    <property type="component" value="Unplaced"/>
</dbReference>
<comment type="subcellular location">
    <subcellularLocation>
        <location evidence="1">Endomembrane system</location>
        <topology evidence="1">Multi-pass membrane protein</topology>
    </subcellularLocation>
</comment>
<evidence type="ECO:0000256" key="7">
    <source>
        <dbReference type="ARBA" id="ARBA00022737"/>
    </source>
</evidence>
<evidence type="ECO:0000256" key="10">
    <source>
        <dbReference type="SAM" id="Phobius"/>
    </source>
</evidence>
<dbReference type="GeneID" id="106466381"/>
<evidence type="ECO:0000313" key="11">
    <source>
        <dbReference type="Proteomes" id="UP000694941"/>
    </source>
</evidence>
<keyword evidence="8 10" id="KW-1133">Transmembrane helix</keyword>
<keyword evidence="4" id="KW-0813">Transport</keyword>
<feature type="transmembrane region" description="Helical" evidence="10">
    <location>
        <begin position="156"/>
        <end position="177"/>
    </location>
</feature>
<evidence type="ECO:0000256" key="9">
    <source>
        <dbReference type="ARBA" id="ARBA00023136"/>
    </source>
</evidence>
<comment type="similarity">
    <text evidence="2">Belongs to the SWEET sugar transporter family.</text>
</comment>
<feature type="transmembrane region" description="Helical" evidence="10">
    <location>
        <begin position="64"/>
        <end position="85"/>
    </location>
</feature>
<evidence type="ECO:0000256" key="4">
    <source>
        <dbReference type="ARBA" id="ARBA00022448"/>
    </source>
</evidence>
<dbReference type="InterPro" id="IPR004316">
    <property type="entry name" value="SWEET_rpt"/>
</dbReference>
<dbReference type="Pfam" id="PF03083">
    <property type="entry name" value="MtN3_slv"/>
    <property type="match status" value="2"/>
</dbReference>
<evidence type="ECO:0000256" key="2">
    <source>
        <dbReference type="ARBA" id="ARBA00007809"/>
    </source>
</evidence>
<dbReference type="RefSeq" id="XP_022250087.1">
    <property type="nucleotide sequence ID" value="XM_022394379.1"/>
</dbReference>
<name>A0ABM1T2I1_LIMPO</name>
<evidence type="ECO:0000256" key="6">
    <source>
        <dbReference type="ARBA" id="ARBA00022692"/>
    </source>
</evidence>
<feature type="transmembrane region" description="Helical" evidence="10">
    <location>
        <begin position="121"/>
        <end position="144"/>
    </location>
</feature>
<keyword evidence="6 10" id="KW-0812">Transmembrane</keyword>
<keyword evidence="9 10" id="KW-0472">Membrane</keyword>
<feature type="transmembrane region" description="Helical" evidence="10">
    <location>
        <begin position="183"/>
        <end position="204"/>
    </location>
</feature>
<evidence type="ECO:0000256" key="3">
    <source>
        <dbReference type="ARBA" id="ARBA00021741"/>
    </source>
</evidence>
<sequence>MDLKVFFGNAAIVCTVASFFSGAFVCKKIWRKGSSADISPFPFLAGVLCGVLWLRYGLFVKDPVVISVNTIGLLFQTIYVLWYYVFTLNKSTLHRQLLGTVILLGGLFYYLIYLTKDESSAIQASGLMASASSLMFCAAPFASLADVIKTKSVENLPFPIIISTFVVTSLWFIYGFLLNDKYIQVPNFIGCLLALFQLSLFAIYPSKRHNVD</sequence>
<dbReference type="PANTHER" id="PTHR10791">
    <property type="entry name" value="RAG1-ACTIVATING PROTEIN 1"/>
    <property type="match status" value="1"/>
</dbReference>
<evidence type="ECO:0000256" key="1">
    <source>
        <dbReference type="ARBA" id="ARBA00004127"/>
    </source>
</evidence>
<feature type="transmembrane region" description="Helical" evidence="10">
    <location>
        <begin position="97"/>
        <end position="115"/>
    </location>
</feature>
<accession>A0ABM1T2I1</accession>
<feature type="transmembrane region" description="Helical" evidence="10">
    <location>
        <begin position="6"/>
        <end position="26"/>
    </location>
</feature>
<keyword evidence="11" id="KW-1185">Reference proteome</keyword>
<evidence type="ECO:0000256" key="5">
    <source>
        <dbReference type="ARBA" id="ARBA00022597"/>
    </source>
</evidence>
<dbReference type="InterPro" id="IPR047664">
    <property type="entry name" value="SWEET"/>
</dbReference>